<protein>
    <submittedName>
        <fullName evidence="1">Uncharacterized protein</fullName>
    </submittedName>
</protein>
<evidence type="ECO:0000313" key="1">
    <source>
        <dbReference type="EMBL" id="BFD45544.1"/>
    </source>
</evidence>
<gene>
    <name evidence="1" type="ORF">DMENIID0002_01900</name>
</gene>
<dbReference type="AlphaFoldDB" id="A0AAT9G734"/>
<reference evidence="1" key="1">
    <citation type="submission" date="2024-01" db="EMBL/GenBank/DDBJ databases">
        <title>Sequencing the genomes of a sandfly, Sergentomyia squamirostris, and its two endosymbionts.</title>
        <authorList>
            <person name="Itokawa K."/>
            <person name="Sanjoba C."/>
        </authorList>
    </citation>
    <scope>NUCLEOTIDE SEQUENCE</scope>
    <source>
        <strain evidence="1">RiSSQ</strain>
    </source>
</reference>
<accession>A0AAT9G734</accession>
<organism evidence="1">
    <name type="scientific">Candidatus Tisiphia endosymbiont of Sergentomyia squamirostris</name>
    <dbReference type="NCBI Taxonomy" id="3113639"/>
    <lineage>
        <taxon>Bacteria</taxon>
        <taxon>Pseudomonadati</taxon>
        <taxon>Pseudomonadota</taxon>
        <taxon>Alphaproteobacteria</taxon>
        <taxon>Rickettsiales</taxon>
        <taxon>Rickettsiaceae</taxon>
        <taxon>Rickettsieae</taxon>
        <taxon>Candidatus Tisiphia</taxon>
    </lineage>
</organism>
<dbReference type="EMBL" id="AP029170">
    <property type="protein sequence ID" value="BFD45544.1"/>
    <property type="molecule type" value="Genomic_DNA"/>
</dbReference>
<proteinExistence type="predicted"/>
<sequence length="62" mass="7238">MRLFLLLNVPDVGNKFDIYLLAVSLYKERLENIFFKYVDLPVLRALIKNKIASQVILNLKIS</sequence>
<name>A0AAT9G734_9RICK</name>